<gene>
    <name evidence="4" type="ORF">H010_11404</name>
</gene>
<accession>A0A9X4NQI7</accession>
<dbReference type="AlphaFoldDB" id="A0A9X4NQI7"/>
<feature type="compositionally biased region" description="Low complexity" evidence="3">
    <location>
        <begin position="287"/>
        <end position="298"/>
    </location>
</feature>
<comment type="similarity">
    <text evidence="1">Belongs to the UPF0751 family.</text>
</comment>
<reference evidence="4" key="1">
    <citation type="submission" date="2013-01" db="EMBL/GenBank/DDBJ databases">
        <title>Genome draft of Hydrogenophaga taeniospiralis 2K1.</title>
        <authorList>
            <person name="Gomila M."/>
            <person name="Lalucat J."/>
        </authorList>
    </citation>
    <scope>NUCLEOTIDE SEQUENCE</scope>
    <source>
        <strain evidence="4">CCUG 15921</strain>
    </source>
</reference>
<organism evidence="4 5">
    <name type="scientific">Hydrogenophaga taeniospiralis CCUG 15921</name>
    <dbReference type="NCBI Taxonomy" id="1281780"/>
    <lineage>
        <taxon>Bacteria</taxon>
        <taxon>Pseudomonadati</taxon>
        <taxon>Pseudomonadota</taxon>
        <taxon>Betaproteobacteria</taxon>
        <taxon>Burkholderiales</taxon>
        <taxon>Comamonadaceae</taxon>
        <taxon>Hydrogenophaga</taxon>
    </lineage>
</organism>
<dbReference type="Proteomes" id="UP001152876">
    <property type="component" value="Unassembled WGS sequence"/>
</dbReference>
<keyword evidence="5" id="KW-1185">Reference proteome</keyword>
<feature type="region of interest" description="Disordered" evidence="3">
    <location>
        <begin position="287"/>
        <end position="310"/>
    </location>
</feature>
<comment type="caution">
    <text evidence="4">The sequence shown here is derived from an EMBL/GenBank/DDBJ whole genome shotgun (WGS) entry which is preliminary data.</text>
</comment>
<protein>
    <recommendedName>
        <fullName evidence="6">DUF2325 domain-containing protein</fullName>
    </recommendedName>
</protein>
<sequence length="433" mass="48004">MCVFKKPGQADALGDLAARYAAQAVDGATPAADDADRARGSARRKLWTLGNHAACPVTGVCLRLPELQKLARKADLPLDGCSEYEMHIALVSECRRRTPLAEMVQRELDSRYELFIGQSLRLKTTEALAKWWDRSCMGMDWAGVFWAVLTHSRCTPELEFAVLGQVHMLQHQVGMAARVDQTRLQTLVQENHQLGDELIHAQQRLQTMGQEQVLRKERHQAALMHLRAELIRAQTERAQALAELEALKQQTPELPQRQRLLDDNRQLAEHNQQLRRALNLATQAAWPAPATPGASGPTEKAADARALPPDEGLPIHDRSVLCVGGRTRVIPIYRELIEDKGARFLHHDGGEEDNAGQLGPLLQSADVVICQVGCISHNAYWRVKEHCKRHGKPCLFVETPSRSALERVLGGCREPAPAALCEVGGDALVDKAR</sequence>
<name>A0A9X4NQI7_9BURK</name>
<evidence type="ECO:0000313" key="4">
    <source>
        <dbReference type="EMBL" id="MDG5975863.1"/>
    </source>
</evidence>
<feature type="coiled-coil region" evidence="2">
    <location>
        <begin position="184"/>
        <end position="284"/>
    </location>
</feature>
<dbReference type="Pfam" id="PF10087">
    <property type="entry name" value="DUF2325"/>
    <property type="match status" value="1"/>
</dbReference>
<dbReference type="InterPro" id="IPR016772">
    <property type="entry name" value="UCP020408"/>
</dbReference>
<evidence type="ECO:0000256" key="3">
    <source>
        <dbReference type="SAM" id="MobiDB-lite"/>
    </source>
</evidence>
<keyword evidence="2" id="KW-0175">Coiled coil</keyword>
<evidence type="ECO:0000256" key="1">
    <source>
        <dbReference type="ARBA" id="ARBA00007189"/>
    </source>
</evidence>
<evidence type="ECO:0000313" key="5">
    <source>
        <dbReference type="Proteomes" id="UP001152876"/>
    </source>
</evidence>
<proteinExistence type="inferred from homology"/>
<evidence type="ECO:0008006" key="6">
    <source>
        <dbReference type="Google" id="ProtNLM"/>
    </source>
</evidence>
<evidence type="ECO:0000256" key="2">
    <source>
        <dbReference type="SAM" id="Coils"/>
    </source>
</evidence>
<dbReference type="EMBL" id="AOGK01000009">
    <property type="protein sequence ID" value="MDG5975863.1"/>
    <property type="molecule type" value="Genomic_DNA"/>
</dbReference>